<dbReference type="InterPro" id="IPR001533">
    <property type="entry name" value="Pterin_deHydtase"/>
</dbReference>
<evidence type="ECO:0000313" key="5">
    <source>
        <dbReference type="EMBL" id="NOU92037.1"/>
    </source>
</evidence>
<evidence type="ECO:0000256" key="4">
    <source>
        <dbReference type="ARBA" id="ARBA00023239"/>
    </source>
</evidence>
<protein>
    <recommendedName>
        <fullName evidence="3">4a-hydroxytetrahydrobiopterin dehydratase</fullName>
        <ecNumber evidence="3">4.2.1.96</ecNumber>
    </recommendedName>
</protein>
<dbReference type="EMBL" id="WHOD01000009">
    <property type="protein sequence ID" value="NOU92037.1"/>
    <property type="molecule type" value="Genomic_DNA"/>
</dbReference>
<dbReference type="Proteomes" id="UP000641588">
    <property type="component" value="Unassembled WGS sequence"/>
</dbReference>
<evidence type="ECO:0000256" key="3">
    <source>
        <dbReference type="ARBA" id="ARBA00013252"/>
    </source>
</evidence>
<dbReference type="EC" id="4.2.1.96" evidence="3"/>
<accession>A0A972GJU0</accession>
<dbReference type="PANTHER" id="PTHR12599">
    <property type="entry name" value="PTERIN-4-ALPHA-CARBINOLAMINE DEHYDRATASE"/>
    <property type="match status" value="1"/>
</dbReference>
<proteinExistence type="inferred from homology"/>
<evidence type="ECO:0000313" key="6">
    <source>
        <dbReference type="Proteomes" id="UP000641588"/>
    </source>
</evidence>
<gene>
    <name evidence="5" type="ORF">GC093_02140</name>
</gene>
<sequence length="97" mass="11053">MGKLTEVEIATQLEQMSGWNRETDGKWIVKTYRFNEYLSGIAFVEKVARIAELELNHHPLIAIDYKRVTLRLTSWHDGGLTALDFEAAARFDDALGV</sequence>
<keyword evidence="6" id="KW-1185">Reference proteome</keyword>
<organism evidence="5 6">
    <name type="scientific">Paenibacillus foliorum</name>
    <dbReference type="NCBI Taxonomy" id="2654974"/>
    <lineage>
        <taxon>Bacteria</taxon>
        <taxon>Bacillati</taxon>
        <taxon>Bacillota</taxon>
        <taxon>Bacilli</taxon>
        <taxon>Bacillales</taxon>
        <taxon>Paenibacillaceae</taxon>
        <taxon>Paenibacillus</taxon>
    </lineage>
</organism>
<reference evidence="5" key="1">
    <citation type="submission" date="2019-10" db="EMBL/GenBank/DDBJ databases">
        <title>Description of Paenibacillus glebae sp. nov.</title>
        <authorList>
            <person name="Carlier A."/>
            <person name="Qi S."/>
        </authorList>
    </citation>
    <scope>NUCLEOTIDE SEQUENCE</scope>
    <source>
        <strain evidence="5">LMG 31456</strain>
    </source>
</reference>
<dbReference type="InterPro" id="IPR036428">
    <property type="entry name" value="PCD_sf"/>
</dbReference>
<comment type="caution">
    <text evidence="5">The sequence shown here is derived from an EMBL/GenBank/DDBJ whole genome shotgun (WGS) entry which is preliminary data.</text>
</comment>
<evidence type="ECO:0000256" key="2">
    <source>
        <dbReference type="ARBA" id="ARBA00006472"/>
    </source>
</evidence>
<evidence type="ECO:0000256" key="1">
    <source>
        <dbReference type="ARBA" id="ARBA00001554"/>
    </source>
</evidence>
<dbReference type="CDD" id="cd00488">
    <property type="entry name" value="PCD_DCoH"/>
    <property type="match status" value="1"/>
</dbReference>
<comment type="similarity">
    <text evidence="2">Belongs to the pterin-4-alpha-carbinolamine dehydratase family.</text>
</comment>
<keyword evidence="4 5" id="KW-0456">Lyase</keyword>
<dbReference type="GO" id="GO:0008124">
    <property type="term" value="F:4-alpha-hydroxytetrahydrobiopterin dehydratase activity"/>
    <property type="evidence" value="ECO:0007669"/>
    <property type="project" value="UniProtKB-EC"/>
</dbReference>
<dbReference type="AlphaFoldDB" id="A0A972GJU0"/>
<comment type="catalytic activity">
    <reaction evidence="1">
        <text>(4aS,6R)-4a-hydroxy-L-erythro-5,6,7,8-tetrahydrobiopterin = (6R)-L-erythro-6,7-dihydrobiopterin + H2O</text>
        <dbReference type="Rhea" id="RHEA:11920"/>
        <dbReference type="ChEBI" id="CHEBI:15377"/>
        <dbReference type="ChEBI" id="CHEBI:15642"/>
        <dbReference type="ChEBI" id="CHEBI:43120"/>
        <dbReference type="EC" id="4.2.1.96"/>
    </reaction>
</comment>
<dbReference type="NCBIfam" id="NF002017">
    <property type="entry name" value="PRK00823.1-2"/>
    <property type="match status" value="1"/>
</dbReference>
<dbReference type="GO" id="GO:0006729">
    <property type="term" value="P:tetrahydrobiopterin biosynthetic process"/>
    <property type="evidence" value="ECO:0007669"/>
    <property type="project" value="InterPro"/>
</dbReference>
<dbReference type="Gene3D" id="3.30.1360.20">
    <property type="entry name" value="Transcriptional coactivator/pterin dehydratase"/>
    <property type="match status" value="1"/>
</dbReference>
<dbReference type="Pfam" id="PF01329">
    <property type="entry name" value="Pterin_4a"/>
    <property type="match status" value="1"/>
</dbReference>
<dbReference type="SUPFAM" id="SSF55248">
    <property type="entry name" value="PCD-like"/>
    <property type="match status" value="1"/>
</dbReference>
<dbReference type="PANTHER" id="PTHR12599:SF0">
    <property type="entry name" value="PTERIN-4-ALPHA-CARBINOLAMINE DEHYDRATASE"/>
    <property type="match status" value="1"/>
</dbReference>
<name>A0A972GJU0_9BACL</name>
<dbReference type="RefSeq" id="WP_171650213.1">
    <property type="nucleotide sequence ID" value="NZ_WHOD01000009.1"/>
</dbReference>